<keyword evidence="3" id="KW-1185">Reference proteome</keyword>
<feature type="transmembrane region" description="Helical" evidence="1">
    <location>
        <begin position="5"/>
        <end position="24"/>
    </location>
</feature>
<dbReference type="RefSeq" id="WP_116096433.1">
    <property type="nucleotide sequence ID" value="NZ_QNVU01000003.1"/>
</dbReference>
<dbReference type="AlphaFoldDB" id="A0A3D9BGM4"/>
<keyword evidence="1" id="KW-1133">Transmembrane helix</keyword>
<sequence>MRKIYYFPGLISALLIPVLFWYYIHPYIDKTVYNVVDFGLPMKLANDKGNFNSTLEPLRSWNFKKIKVGSGKAKENSSLYVSEIQKLQKKNEKNTAIEFILNKDNTYGDFVSLLNDMAIAKHESYALDLDKTGNFLVPVIYKTPVIIEESECLLCNDVITDYYEPTFSNEICDFINRQYYRTIFENASKLPKGAYYILFAFLLFLNISMLSIKERFQLKLQ</sequence>
<accession>A0A3D9BGM4</accession>
<feature type="transmembrane region" description="Helical" evidence="1">
    <location>
        <begin position="193"/>
        <end position="212"/>
    </location>
</feature>
<proteinExistence type="predicted"/>
<evidence type="ECO:0000256" key="1">
    <source>
        <dbReference type="SAM" id="Phobius"/>
    </source>
</evidence>
<dbReference type="EMBL" id="QNVU01000003">
    <property type="protein sequence ID" value="REC52587.1"/>
    <property type="molecule type" value="Genomic_DNA"/>
</dbReference>
<reference evidence="2 3" key="1">
    <citation type="journal article" date="2004" name="Emerg. Infect. Dis.">
        <title>Amoebae-resisting bacteria isolated from human nasal swabs by amoebal coculture.</title>
        <authorList>
            <person name="Greub G."/>
            <person name="La Scola B."/>
            <person name="Raoult D."/>
        </authorList>
    </citation>
    <scope>NUCLEOTIDE SEQUENCE [LARGE SCALE GENOMIC DNA]</scope>
    <source>
        <strain evidence="2 3">CCUG 51329</strain>
    </source>
</reference>
<keyword evidence="1" id="KW-0472">Membrane</keyword>
<name>A0A3D9BGM4_9FLAO</name>
<evidence type="ECO:0000313" key="2">
    <source>
        <dbReference type="EMBL" id="REC52587.1"/>
    </source>
</evidence>
<gene>
    <name evidence="2" type="ORF">DRF68_02360</name>
</gene>
<comment type="caution">
    <text evidence="2">The sequence shown here is derived from an EMBL/GenBank/DDBJ whole genome shotgun (WGS) entry which is preliminary data.</text>
</comment>
<organism evidence="2 3">
    <name type="scientific">Candidatus Chryseobacterium massiliense</name>
    <dbReference type="NCBI Taxonomy" id="204089"/>
    <lineage>
        <taxon>Bacteria</taxon>
        <taxon>Pseudomonadati</taxon>
        <taxon>Bacteroidota</taxon>
        <taxon>Flavobacteriia</taxon>
        <taxon>Flavobacteriales</taxon>
        <taxon>Weeksellaceae</taxon>
        <taxon>Chryseobacterium group</taxon>
        <taxon>Chryseobacterium</taxon>
    </lineage>
</organism>
<protein>
    <submittedName>
        <fullName evidence="2">Uncharacterized protein</fullName>
    </submittedName>
</protein>
<dbReference type="Proteomes" id="UP000256924">
    <property type="component" value="Unassembled WGS sequence"/>
</dbReference>
<evidence type="ECO:0000313" key="3">
    <source>
        <dbReference type="Proteomes" id="UP000256924"/>
    </source>
</evidence>
<keyword evidence="1" id="KW-0812">Transmembrane</keyword>